<dbReference type="PANTHER" id="PTHR43046">
    <property type="entry name" value="GDP-MANNOSE MANNOSYL HYDROLASE"/>
    <property type="match status" value="1"/>
</dbReference>
<dbReference type="PRINTS" id="PR00502">
    <property type="entry name" value="NUDIXFAMILY"/>
</dbReference>
<evidence type="ECO:0000256" key="4">
    <source>
        <dbReference type="ARBA" id="ARBA00022842"/>
    </source>
</evidence>
<dbReference type="Gene3D" id="3.90.79.10">
    <property type="entry name" value="Nucleoside Triphosphate Pyrophosphohydrolase"/>
    <property type="match status" value="1"/>
</dbReference>
<accession>A0ABW2GCD8</accession>
<comment type="similarity">
    <text evidence="2 5">Belongs to the Nudix hydrolase family.</text>
</comment>
<evidence type="ECO:0000256" key="1">
    <source>
        <dbReference type="ARBA" id="ARBA00001946"/>
    </source>
</evidence>
<keyword evidence="3 5" id="KW-0378">Hydrolase</keyword>
<evidence type="ECO:0000259" key="6">
    <source>
        <dbReference type="PROSITE" id="PS51462"/>
    </source>
</evidence>
<dbReference type="Proteomes" id="UP001596413">
    <property type="component" value="Unassembled WGS sequence"/>
</dbReference>
<comment type="caution">
    <text evidence="7">The sequence shown here is derived from an EMBL/GenBank/DDBJ whole genome shotgun (WGS) entry which is preliminary data.</text>
</comment>
<sequence>MRTPRTAARLAILDPAGAVLLFRYPPGEIPTYWAMPGGGLEPGESPLDGVLREVEEETGWTDLKPGPLLCTWTHDFTRQGVPVRQSEHIYLARGPHREPTPGAVARHADDDILTWKWWTPGELATATEDLWPPHLPGLLAALPAPPVDLGYVPNP</sequence>
<proteinExistence type="inferred from homology"/>
<dbReference type="Pfam" id="PF00293">
    <property type="entry name" value="NUDIX"/>
    <property type="match status" value="1"/>
</dbReference>
<dbReference type="PANTHER" id="PTHR43046:SF12">
    <property type="entry name" value="GDP-MANNOSE MANNOSYL HYDROLASE"/>
    <property type="match status" value="1"/>
</dbReference>
<evidence type="ECO:0000256" key="3">
    <source>
        <dbReference type="ARBA" id="ARBA00022801"/>
    </source>
</evidence>
<evidence type="ECO:0000256" key="2">
    <source>
        <dbReference type="ARBA" id="ARBA00005582"/>
    </source>
</evidence>
<dbReference type="InterPro" id="IPR000086">
    <property type="entry name" value="NUDIX_hydrolase_dom"/>
</dbReference>
<dbReference type="InterPro" id="IPR015797">
    <property type="entry name" value="NUDIX_hydrolase-like_dom_sf"/>
</dbReference>
<protein>
    <submittedName>
        <fullName evidence="7">NUDIX hydrolase</fullName>
    </submittedName>
</protein>
<dbReference type="InterPro" id="IPR020084">
    <property type="entry name" value="NUDIX_hydrolase_CS"/>
</dbReference>
<gene>
    <name evidence="7" type="ORF">ACFQLX_09560</name>
</gene>
<dbReference type="CDD" id="cd04685">
    <property type="entry name" value="NUDIX_Hydrolase"/>
    <property type="match status" value="1"/>
</dbReference>
<keyword evidence="8" id="KW-1185">Reference proteome</keyword>
<dbReference type="RefSeq" id="WP_386413763.1">
    <property type="nucleotide sequence ID" value="NZ_JBHSZO010000011.1"/>
</dbReference>
<reference evidence="8" key="1">
    <citation type="journal article" date="2019" name="Int. J. Syst. Evol. Microbiol.">
        <title>The Global Catalogue of Microorganisms (GCM) 10K type strain sequencing project: providing services to taxonomists for standard genome sequencing and annotation.</title>
        <authorList>
            <consortium name="The Broad Institute Genomics Platform"/>
            <consortium name="The Broad Institute Genome Sequencing Center for Infectious Disease"/>
            <person name="Wu L."/>
            <person name="Ma J."/>
        </authorList>
    </citation>
    <scope>NUCLEOTIDE SEQUENCE [LARGE SCALE GENOMIC DNA]</scope>
    <source>
        <strain evidence="8">CGMCC 1.13681</strain>
    </source>
</reference>
<evidence type="ECO:0000313" key="8">
    <source>
        <dbReference type="Proteomes" id="UP001596413"/>
    </source>
</evidence>
<organism evidence="7 8">
    <name type="scientific">Streptomyces polyrhachis</name>
    <dbReference type="NCBI Taxonomy" id="1282885"/>
    <lineage>
        <taxon>Bacteria</taxon>
        <taxon>Bacillati</taxon>
        <taxon>Actinomycetota</taxon>
        <taxon>Actinomycetes</taxon>
        <taxon>Kitasatosporales</taxon>
        <taxon>Streptomycetaceae</taxon>
        <taxon>Streptomyces</taxon>
    </lineage>
</organism>
<name>A0ABW2GCD8_9ACTN</name>
<dbReference type="GO" id="GO:0016787">
    <property type="term" value="F:hydrolase activity"/>
    <property type="evidence" value="ECO:0007669"/>
    <property type="project" value="UniProtKB-KW"/>
</dbReference>
<dbReference type="PROSITE" id="PS51462">
    <property type="entry name" value="NUDIX"/>
    <property type="match status" value="1"/>
</dbReference>
<feature type="domain" description="Nudix hydrolase" evidence="6">
    <location>
        <begin position="3"/>
        <end position="140"/>
    </location>
</feature>
<dbReference type="InterPro" id="IPR020476">
    <property type="entry name" value="Nudix_hydrolase"/>
</dbReference>
<comment type="cofactor">
    <cofactor evidence="1">
        <name>Mg(2+)</name>
        <dbReference type="ChEBI" id="CHEBI:18420"/>
    </cofactor>
</comment>
<dbReference type="EMBL" id="JBHSZO010000011">
    <property type="protein sequence ID" value="MFC7218413.1"/>
    <property type="molecule type" value="Genomic_DNA"/>
</dbReference>
<evidence type="ECO:0000256" key="5">
    <source>
        <dbReference type="RuleBase" id="RU003476"/>
    </source>
</evidence>
<dbReference type="PROSITE" id="PS00893">
    <property type="entry name" value="NUDIX_BOX"/>
    <property type="match status" value="1"/>
</dbReference>
<dbReference type="SUPFAM" id="SSF55811">
    <property type="entry name" value="Nudix"/>
    <property type="match status" value="1"/>
</dbReference>
<keyword evidence="4" id="KW-0460">Magnesium</keyword>
<evidence type="ECO:0000313" key="7">
    <source>
        <dbReference type="EMBL" id="MFC7218413.1"/>
    </source>
</evidence>